<evidence type="ECO:0000256" key="5">
    <source>
        <dbReference type="ARBA" id="ARBA00023136"/>
    </source>
</evidence>
<protein>
    <recommendedName>
        <fullName evidence="8">Integral membrane protein</fullName>
    </recommendedName>
</protein>
<keyword evidence="2" id="KW-1003">Cell membrane</keyword>
<dbReference type="EMBL" id="CADCUJ010000099">
    <property type="protein sequence ID" value="CAA9362028.1"/>
    <property type="molecule type" value="Genomic_DNA"/>
</dbReference>
<comment type="subcellular location">
    <subcellularLocation>
        <location evidence="1">Cell membrane</location>
        <topology evidence="1">Multi-pass membrane protein</topology>
    </subcellularLocation>
</comment>
<evidence type="ECO:0000256" key="2">
    <source>
        <dbReference type="ARBA" id="ARBA00022475"/>
    </source>
</evidence>
<dbReference type="GO" id="GO:0005886">
    <property type="term" value="C:plasma membrane"/>
    <property type="evidence" value="ECO:0007669"/>
    <property type="project" value="UniProtKB-SubCell"/>
</dbReference>
<name>A0A6J4MQW2_9ACTN</name>
<feature type="transmembrane region" description="Helical" evidence="6">
    <location>
        <begin position="48"/>
        <end position="66"/>
    </location>
</feature>
<feature type="transmembrane region" description="Helical" evidence="6">
    <location>
        <begin position="144"/>
        <end position="165"/>
    </location>
</feature>
<evidence type="ECO:0000256" key="6">
    <source>
        <dbReference type="SAM" id="Phobius"/>
    </source>
</evidence>
<keyword evidence="3 6" id="KW-0812">Transmembrane</keyword>
<evidence type="ECO:0008006" key="8">
    <source>
        <dbReference type="Google" id="ProtNLM"/>
    </source>
</evidence>
<evidence type="ECO:0000313" key="7">
    <source>
        <dbReference type="EMBL" id="CAA9362028.1"/>
    </source>
</evidence>
<keyword evidence="4 6" id="KW-1133">Transmembrane helix</keyword>
<evidence type="ECO:0000256" key="1">
    <source>
        <dbReference type="ARBA" id="ARBA00004651"/>
    </source>
</evidence>
<feature type="transmembrane region" description="Helical" evidence="6">
    <location>
        <begin position="20"/>
        <end position="42"/>
    </location>
</feature>
<dbReference type="Pfam" id="PF06081">
    <property type="entry name" value="ArAE_1"/>
    <property type="match status" value="1"/>
</dbReference>
<feature type="transmembrane region" description="Helical" evidence="6">
    <location>
        <begin position="121"/>
        <end position="138"/>
    </location>
</feature>
<gene>
    <name evidence="7" type="ORF">AVDCRST_MAG72-2332</name>
</gene>
<keyword evidence="5 6" id="KW-0472">Membrane</keyword>
<accession>A0A6J4MQW2</accession>
<sequence>MTTLRRDVGAWLRDHRRDAVFWTGVVQLAKTVLAATLAWIVAADLLDLAQPFLAPWAALLVVHATVYRTFFRGVKQVGATVVGVVLAWATGNLLGLDPLAMAVMLLVGLAVGRLRPVHEEGTTVATTAVIVLATGFSGEDTILVMRLIDTAIGVGVGLVVNLLVWPPLLDRAAARAIDRIDDGVGQLLCDMAAGLRGAPDQKLVLRWIEASENLDHDIDHAWALVRQARESGRLNPRRSAGDVRRAGEFGDVLFRLEQSVADVRSMARTIDHSVVNVLQWHPRFREEWLVLVEETGLAIQAADSVRLGRARSRLRHLADDLSTEDLAALHWPEYGALIANLRNIITSMDVVADSNPVTPRLVRHPDRAGGLSSR</sequence>
<dbReference type="InterPro" id="IPR010343">
    <property type="entry name" value="ArAE_1"/>
</dbReference>
<evidence type="ECO:0000256" key="3">
    <source>
        <dbReference type="ARBA" id="ARBA00022692"/>
    </source>
</evidence>
<dbReference type="AlphaFoldDB" id="A0A6J4MQW2"/>
<organism evidence="7">
    <name type="scientific">uncultured Nocardioidaceae bacterium</name>
    <dbReference type="NCBI Taxonomy" id="253824"/>
    <lineage>
        <taxon>Bacteria</taxon>
        <taxon>Bacillati</taxon>
        <taxon>Actinomycetota</taxon>
        <taxon>Actinomycetes</taxon>
        <taxon>Propionibacteriales</taxon>
        <taxon>Nocardioidaceae</taxon>
        <taxon>environmental samples</taxon>
    </lineage>
</organism>
<reference evidence="7" key="1">
    <citation type="submission" date="2020-02" db="EMBL/GenBank/DDBJ databases">
        <authorList>
            <person name="Meier V. D."/>
        </authorList>
    </citation>
    <scope>NUCLEOTIDE SEQUENCE</scope>
    <source>
        <strain evidence="7">AVDCRST_MAG72</strain>
    </source>
</reference>
<proteinExistence type="predicted"/>
<evidence type="ECO:0000256" key="4">
    <source>
        <dbReference type="ARBA" id="ARBA00022989"/>
    </source>
</evidence>